<evidence type="ECO:0000256" key="4">
    <source>
        <dbReference type="SAM" id="SignalP"/>
    </source>
</evidence>
<dbReference type="GO" id="GO:0006508">
    <property type="term" value="P:proteolysis"/>
    <property type="evidence" value="ECO:0007669"/>
    <property type="project" value="InterPro"/>
</dbReference>
<dbReference type="Pfam" id="PF00089">
    <property type="entry name" value="Trypsin"/>
    <property type="match status" value="1"/>
</dbReference>
<feature type="compositionally biased region" description="Polar residues" evidence="3">
    <location>
        <begin position="409"/>
        <end position="429"/>
    </location>
</feature>
<accession>A0A4Y2MZT5</accession>
<dbReference type="AlphaFoldDB" id="A0A4Y2MZT5"/>
<evidence type="ECO:0000256" key="3">
    <source>
        <dbReference type="SAM" id="MobiDB-lite"/>
    </source>
</evidence>
<feature type="region of interest" description="Disordered" evidence="3">
    <location>
        <begin position="409"/>
        <end position="431"/>
    </location>
</feature>
<organism evidence="6 7">
    <name type="scientific">Araneus ventricosus</name>
    <name type="common">Orbweaver spider</name>
    <name type="synonym">Epeira ventricosa</name>
    <dbReference type="NCBI Taxonomy" id="182803"/>
    <lineage>
        <taxon>Eukaryota</taxon>
        <taxon>Metazoa</taxon>
        <taxon>Ecdysozoa</taxon>
        <taxon>Arthropoda</taxon>
        <taxon>Chelicerata</taxon>
        <taxon>Arachnida</taxon>
        <taxon>Araneae</taxon>
        <taxon>Araneomorphae</taxon>
        <taxon>Entelegynae</taxon>
        <taxon>Araneoidea</taxon>
        <taxon>Araneidae</taxon>
        <taxon>Araneus</taxon>
    </lineage>
</organism>
<name>A0A4Y2MZT5_ARAVE</name>
<dbReference type="SMART" id="SM00020">
    <property type="entry name" value="Tryp_SPc"/>
    <property type="match status" value="1"/>
</dbReference>
<dbReference type="PANTHER" id="PTHR24256">
    <property type="entry name" value="TRYPTASE-RELATED"/>
    <property type="match status" value="1"/>
</dbReference>
<keyword evidence="7" id="KW-1185">Reference proteome</keyword>
<dbReference type="InterPro" id="IPR051487">
    <property type="entry name" value="Ser/Thr_Proteases_Immune/Dev"/>
</dbReference>
<feature type="compositionally biased region" description="Basic and acidic residues" evidence="3">
    <location>
        <begin position="486"/>
        <end position="517"/>
    </location>
</feature>
<dbReference type="GO" id="GO:0004252">
    <property type="term" value="F:serine-type endopeptidase activity"/>
    <property type="evidence" value="ECO:0007669"/>
    <property type="project" value="InterPro"/>
</dbReference>
<reference evidence="6 7" key="1">
    <citation type="journal article" date="2019" name="Sci. Rep.">
        <title>Orb-weaving spider Araneus ventricosus genome elucidates the spidroin gene catalogue.</title>
        <authorList>
            <person name="Kono N."/>
            <person name="Nakamura H."/>
            <person name="Ohtoshi R."/>
            <person name="Moran D.A.P."/>
            <person name="Shinohara A."/>
            <person name="Yoshida Y."/>
            <person name="Fujiwara M."/>
            <person name="Mori M."/>
            <person name="Tomita M."/>
            <person name="Arakawa K."/>
        </authorList>
    </citation>
    <scope>NUCLEOTIDE SEQUENCE [LARGE SCALE GENOMIC DNA]</scope>
</reference>
<dbReference type="InterPro" id="IPR043504">
    <property type="entry name" value="Peptidase_S1_PA_chymotrypsin"/>
</dbReference>
<dbReference type="PRINTS" id="PR00722">
    <property type="entry name" value="CHYMOTRYPSIN"/>
</dbReference>
<feature type="compositionally biased region" description="Acidic residues" evidence="3">
    <location>
        <begin position="519"/>
        <end position="529"/>
    </location>
</feature>
<proteinExistence type="inferred from homology"/>
<dbReference type="Proteomes" id="UP000499080">
    <property type="component" value="Unassembled WGS sequence"/>
</dbReference>
<dbReference type="PROSITE" id="PS00134">
    <property type="entry name" value="TRYPSIN_HIS"/>
    <property type="match status" value="1"/>
</dbReference>
<protein>
    <submittedName>
        <fullName evidence="6">Clotting factor B</fullName>
    </submittedName>
</protein>
<dbReference type="EMBL" id="BGPR01008073">
    <property type="protein sequence ID" value="GBN31367.1"/>
    <property type="molecule type" value="Genomic_DNA"/>
</dbReference>
<feature type="signal peptide" evidence="4">
    <location>
        <begin position="1"/>
        <end position="21"/>
    </location>
</feature>
<dbReference type="InterPro" id="IPR001254">
    <property type="entry name" value="Trypsin_dom"/>
</dbReference>
<sequence>MENKLASVVLVFLGLFVTAQCSTTGNEGRVIQTFLQWNYTHFNENCTTASGRTFCKDIRICKFAAASLVMGGWPTMCGWVDNVVPKVCCGFPLVLGGALLRKVDEEKARKRECGKTLWSPGLSETENNFFKLVHDLPYVNTSDPTRFDPPIDVNTSDPTRFDPPIDFSIQTMVSPVGGVSSRQGDFPWMVSIRKNGKHLCGGSLIDRSHVLSAAHCFDSRDTLDPSRYTVHIGNIRVNEGYPVKVKNIVVHEDYIPKQYYHDIAMLTLDKEILSPYVAHICLPSPQIAVRNLTGSNTSLLGWGHTSFGGRGTSVLHIVDNIPVVTTKKCREAYLQVAQGSLPRGVTNDFLCAGFEEGGKDACQSDSGGPLMYKENPEDSDSPWVLVGIVSFEAREIVNDRTPKPGFSYSSALNSTIAPSEPNTPQNSQRAPKVINSIPATPAIVDPIADKDTITVKKSDWLALLAIKRSWEETSSPATKKPKRRRDLQEGKTPKPPPKENKIQIEEKEDQLKIHPSEESISEMDDDIADSDPSRISPEYFKSNFFKNPNNGNPINLLEL</sequence>
<evidence type="ECO:0000259" key="5">
    <source>
        <dbReference type="PROSITE" id="PS50240"/>
    </source>
</evidence>
<dbReference type="InterPro" id="IPR018114">
    <property type="entry name" value="TRYPSIN_HIS"/>
</dbReference>
<dbReference type="OrthoDB" id="10012881at2759"/>
<dbReference type="PROSITE" id="PS50240">
    <property type="entry name" value="TRYPSIN_DOM"/>
    <property type="match status" value="1"/>
</dbReference>
<evidence type="ECO:0000256" key="1">
    <source>
        <dbReference type="ARBA" id="ARBA00023157"/>
    </source>
</evidence>
<dbReference type="FunFam" id="2.40.10.10:FF:000068">
    <property type="entry name" value="transmembrane protease serine 2"/>
    <property type="match status" value="1"/>
</dbReference>
<dbReference type="InterPro" id="IPR009003">
    <property type="entry name" value="Peptidase_S1_PA"/>
</dbReference>
<gene>
    <name evidence="6" type="primary">CFB_5</name>
    <name evidence="6" type="ORF">AVEN_175069_2</name>
</gene>
<feature type="domain" description="Peptidase S1" evidence="5">
    <location>
        <begin position="175"/>
        <end position="461"/>
    </location>
</feature>
<feature type="compositionally biased region" description="Polar residues" evidence="3">
    <location>
        <begin position="544"/>
        <end position="553"/>
    </location>
</feature>
<dbReference type="SUPFAM" id="SSF50494">
    <property type="entry name" value="Trypsin-like serine proteases"/>
    <property type="match status" value="1"/>
</dbReference>
<evidence type="ECO:0000313" key="7">
    <source>
        <dbReference type="Proteomes" id="UP000499080"/>
    </source>
</evidence>
<keyword evidence="4" id="KW-0732">Signal</keyword>
<feature type="chain" id="PRO_5021380560" evidence="4">
    <location>
        <begin position="22"/>
        <end position="559"/>
    </location>
</feature>
<dbReference type="CDD" id="cd00190">
    <property type="entry name" value="Tryp_SPc"/>
    <property type="match status" value="1"/>
</dbReference>
<keyword evidence="1" id="KW-1015">Disulfide bond</keyword>
<evidence type="ECO:0000313" key="6">
    <source>
        <dbReference type="EMBL" id="GBN31367.1"/>
    </source>
</evidence>
<dbReference type="InterPro" id="IPR001314">
    <property type="entry name" value="Peptidase_S1A"/>
</dbReference>
<feature type="region of interest" description="Disordered" evidence="3">
    <location>
        <begin position="472"/>
        <end position="559"/>
    </location>
</feature>
<comment type="similarity">
    <text evidence="2">Belongs to the peptidase S1 family. CLIP subfamily.</text>
</comment>
<comment type="caution">
    <text evidence="6">The sequence shown here is derived from an EMBL/GenBank/DDBJ whole genome shotgun (WGS) entry which is preliminary data.</text>
</comment>
<evidence type="ECO:0000256" key="2">
    <source>
        <dbReference type="ARBA" id="ARBA00024195"/>
    </source>
</evidence>
<dbReference type="Gene3D" id="2.40.10.10">
    <property type="entry name" value="Trypsin-like serine proteases"/>
    <property type="match status" value="1"/>
</dbReference>